<dbReference type="PANTHER" id="PTHR43235:SF1">
    <property type="entry name" value="GLUTAMINE AMIDOTRANSFERASE PB2B2.05-RELATED"/>
    <property type="match status" value="1"/>
</dbReference>
<dbReference type="AlphaFoldDB" id="A0A0C5CKD2"/>
<reference evidence="4" key="3">
    <citation type="submission" date="2016-01" db="EMBL/GenBank/DDBJ databases">
        <authorList>
            <person name="Mitreva M."/>
            <person name="Pepin K.H."/>
            <person name="Mihindukulasuriya K.A."/>
            <person name="Fulton R."/>
            <person name="Fronick C."/>
            <person name="O'Laughlin M."/>
            <person name="Miner T."/>
            <person name="Herter B."/>
            <person name="Rosa B.A."/>
            <person name="Cordes M."/>
            <person name="Tomlinson C."/>
            <person name="Wollam A."/>
            <person name="Palsikar V.B."/>
            <person name="Mardis E.R."/>
            <person name="Wilson R.K."/>
        </authorList>
    </citation>
    <scope>NUCLEOTIDE SEQUENCE [LARGE SCALE GENOMIC DNA]</scope>
    <source>
        <strain evidence="4">GED7749B</strain>
    </source>
</reference>
<dbReference type="InterPro" id="IPR011697">
    <property type="entry name" value="Peptidase_C26"/>
</dbReference>
<dbReference type="SUPFAM" id="SSF52317">
    <property type="entry name" value="Class I glutamine amidotransferase-like"/>
    <property type="match status" value="1"/>
</dbReference>
<dbReference type="InterPro" id="IPR029062">
    <property type="entry name" value="Class_I_gatase-like"/>
</dbReference>
<dbReference type="GO" id="GO:0006598">
    <property type="term" value="P:polyamine catabolic process"/>
    <property type="evidence" value="ECO:0007669"/>
    <property type="project" value="TreeGrafter"/>
</dbReference>
<evidence type="ECO:0000313" key="1">
    <source>
        <dbReference type="EMBL" id="AJO21882.1"/>
    </source>
</evidence>
<sequence length="234" mass="24997">MKPVIGITCSANQTSQYLADDYIKAVRMAGGVPVLLPAGGEADIPLLLSKTDGILLSGGGDVDPSWFGEEPVPGLGEIEPGRDAFEIALCRFAIQADVPILAICRGIQILAVASGGDMFQDIYSQGKPPLLQHKQRAARSHLSHTVHVLPGSLLEKWAGSETMKVNSFHHQAVRTVKAPLMVSARAPDGIIEAVENRNARFMIGVQWHPEALAAIKDPVSLKIFSAFIASCKTV</sequence>
<protein>
    <submittedName>
        <fullName evidence="1">Peptidase C26</fullName>
    </submittedName>
    <submittedName>
        <fullName evidence="2">Putative gamma-glutamyl-gamma-aminobutyrate hydrolase</fullName>
    </submittedName>
</protein>
<dbReference type="EMBL" id="CP010525">
    <property type="protein sequence ID" value="AJO21882.1"/>
    <property type="molecule type" value="Genomic_DNA"/>
</dbReference>
<dbReference type="InterPro" id="IPR044668">
    <property type="entry name" value="PuuD-like"/>
</dbReference>
<proteinExistence type="predicted"/>
<accession>A0A0C5CKD2</accession>
<dbReference type="PATRIC" id="fig|1398.18.peg.1107"/>
<reference evidence="1" key="1">
    <citation type="submission" date="2015-01" db="EMBL/GenBank/DDBJ databases">
        <title>Comparative genome analysis of Bacillus coagulans HM-08, Clostridium butyricum HM-68, Bacillus subtilis HM-66 and Bacillus licheniformis BL-09.</title>
        <authorList>
            <person name="Zhang H."/>
        </authorList>
    </citation>
    <scope>NUCLEOTIDE SEQUENCE [LARGE SCALE GENOMIC DNA]</scope>
    <source>
        <strain evidence="1">HM-08</strain>
    </source>
</reference>
<dbReference type="GO" id="GO:0033969">
    <property type="term" value="F:gamma-glutamyl-gamma-aminobutyrate hydrolase activity"/>
    <property type="evidence" value="ECO:0007669"/>
    <property type="project" value="TreeGrafter"/>
</dbReference>
<dbReference type="Gene3D" id="3.40.50.880">
    <property type="match status" value="1"/>
</dbReference>
<evidence type="ECO:0000313" key="3">
    <source>
        <dbReference type="Proteomes" id="UP000032024"/>
    </source>
</evidence>
<dbReference type="PANTHER" id="PTHR43235">
    <property type="entry name" value="GLUTAMINE AMIDOTRANSFERASE PB2B2.05-RELATED"/>
    <property type="match status" value="1"/>
</dbReference>
<dbReference type="FunFam" id="3.40.50.880:FF:000030">
    <property type="entry name" value="Gamma-glutamyl-gamma-aminobutyrate hydrolase PuuD"/>
    <property type="match status" value="1"/>
</dbReference>
<evidence type="ECO:0000313" key="2">
    <source>
        <dbReference type="EMBL" id="KWZ86123.1"/>
    </source>
</evidence>
<dbReference type="CDD" id="cd01745">
    <property type="entry name" value="GATase1_2"/>
    <property type="match status" value="1"/>
</dbReference>
<evidence type="ECO:0000313" key="4">
    <source>
        <dbReference type="Proteomes" id="UP000070376"/>
    </source>
</evidence>
<dbReference type="EMBL" id="LRPN01000006">
    <property type="protein sequence ID" value="KWZ86123.1"/>
    <property type="molecule type" value="Genomic_DNA"/>
</dbReference>
<dbReference type="GO" id="GO:0005829">
    <property type="term" value="C:cytosol"/>
    <property type="evidence" value="ECO:0007669"/>
    <property type="project" value="TreeGrafter"/>
</dbReference>
<organism evidence="2 4">
    <name type="scientific">Heyndrickxia coagulans</name>
    <name type="common">Weizmannia coagulans</name>
    <dbReference type="NCBI Taxonomy" id="1398"/>
    <lineage>
        <taxon>Bacteria</taxon>
        <taxon>Bacillati</taxon>
        <taxon>Bacillota</taxon>
        <taxon>Bacilli</taxon>
        <taxon>Bacillales</taxon>
        <taxon>Bacillaceae</taxon>
        <taxon>Heyndrickxia</taxon>
    </lineage>
</organism>
<reference evidence="2" key="4">
    <citation type="submission" date="2016-01" db="EMBL/GenBank/DDBJ databases">
        <authorList>
            <person name="Oliw E.H."/>
        </authorList>
    </citation>
    <scope>NUCLEOTIDE SEQUENCE [LARGE SCALE GENOMIC DNA]</scope>
    <source>
        <strain evidence="2">GED7749B</strain>
    </source>
</reference>
<dbReference type="STRING" id="1398.AB434_0094"/>
<dbReference type="RefSeq" id="WP_014097447.1">
    <property type="nucleotide sequence ID" value="NZ_CP010525.1"/>
</dbReference>
<dbReference type="Proteomes" id="UP000032024">
    <property type="component" value="Chromosome"/>
</dbReference>
<reference evidence="3" key="2">
    <citation type="submission" date="2015-01" db="EMBL/GenBank/DDBJ databases">
        <title>Comparative genome analysis of Bacillus coagulans HM-08, Clostridium butyricum HM-68, Bacillus subtilis HM-66 and Bacillus paralicheniformis BL-09.</title>
        <authorList>
            <person name="Zhang H."/>
        </authorList>
    </citation>
    <scope>NUCLEOTIDE SEQUENCE [LARGE SCALE GENOMIC DNA]</scope>
    <source>
        <strain evidence="3">HM-08</strain>
    </source>
</reference>
<dbReference type="Pfam" id="PF07722">
    <property type="entry name" value="Peptidase_C26"/>
    <property type="match status" value="1"/>
</dbReference>
<dbReference type="PROSITE" id="PS51273">
    <property type="entry name" value="GATASE_TYPE_1"/>
    <property type="match status" value="1"/>
</dbReference>
<dbReference type="Proteomes" id="UP000070376">
    <property type="component" value="Unassembled WGS sequence"/>
</dbReference>
<name>A0A0C5CKD2_HEYCO</name>
<keyword evidence="3" id="KW-1185">Reference proteome</keyword>
<gene>
    <name evidence="2" type="ORF">HMPREF3213_00184</name>
    <name evidence="1" type="ORF">SB48_HM08orf01668</name>
</gene>
<keyword evidence="2" id="KW-0378">Hydrolase</keyword>